<dbReference type="PANTHER" id="PTHR43788:SF6">
    <property type="entry name" value="DNA HELICASE B"/>
    <property type="match status" value="1"/>
</dbReference>
<dbReference type="Pfam" id="PF13538">
    <property type="entry name" value="UvrD_C_2"/>
    <property type="match status" value="1"/>
</dbReference>
<dbReference type="Gene3D" id="1.10.10.2220">
    <property type="match status" value="1"/>
</dbReference>
<dbReference type="STRING" id="1471761.B0W44_05095"/>
<evidence type="ECO:0000256" key="1">
    <source>
        <dbReference type="ARBA" id="ARBA00022741"/>
    </source>
</evidence>
<dbReference type="Pfam" id="PF13245">
    <property type="entry name" value="AAA_19"/>
    <property type="match status" value="1"/>
</dbReference>
<feature type="domain" description="AAA+ ATPase" evidence="4">
    <location>
        <begin position="355"/>
        <end position="509"/>
    </location>
</feature>
<dbReference type="GO" id="GO:0017116">
    <property type="term" value="F:single-stranded DNA helicase activity"/>
    <property type="evidence" value="ECO:0007669"/>
    <property type="project" value="TreeGrafter"/>
</dbReference>
<dbReference type="GO" id="GO:0043139">
    <property type="term" value="F:5'-3' DNA helicase activity"/>
    <property type="evidence" value="ECO:0007669"/>
    <property type="project" value="UniProtKB-UniRule"/>
</dbReference>
<keyword evidence="3" id="KW-0238">DNA-binding</keyword>
<comment type="catalytic activity">
    <reaction evidence="3">
        <text>ATP + H2O = ADP + phosphate + H(+)</text>
        <dbReference type="Rhea" id="RHEA:13065"/>
        <dbReference type="ChEBI" id="CHEBI:15377"/>
        <dbReference type="ChEBI" id="CHEBI:15378"/>
        <dbReference type="ChEBI" id="CHEBI:30616"/>
        <dbReference type="ChEBI" id="CHEBI:43474"/>
        <dbReference type="ChEBI" id="CHEBI:456216"/>
        <dbReference type="EC" id="5.6.2.3"/>
    </reaction>
</comment>
<dbReference type="GO" id="GO:0009338">
    <property type="term" value="C:exodeoxyribonuclease V complex"/>
    <property type="evidence" value="ECO:0007669"/>
    <property type="project" value="TreeGrafter"/>
</dbReference>
<keyword evidence="3" id="KW-0378">Hydrolase</keyword>
<reference evidence="5 6" key="1">
    <citation type="journal article" date="2015" name="Int. J. Syst. Evol. Microbiol.">
        <title>Novibacillus thermophilus gen. nov., sp. nov., a Gram-staining-negative and moderately thermophilic member of the family Thermoactinomycetaceae.</title>
        <authorList>
            <person name="Yang G."/>
            <person name="Chen J."/>
            <person name="Zhou S."/>
        </authorList>
    </citation>
    <scope>NUCLEOTIDE SEQUENCE [LARGE SCALE GENOMIC DNA]</scope>
    <source>
        <strain evidence="5 6">SG-1</strain>
    </source>
</reference>
<dbReference type="InterPro" id="IPR050534">
    <property type="entry name" value="Coronavir_polyprotein_1ab"/>
</dbReference>
<accession>A0A1U9K5E1</accession>
<dbReference type="EC" id="5.6.2.3" evidence="3"/>
<dbReference type="InterPro" id="IPR027417">
    <property type="entry name" value="P-loop_NTPase"/>
</dbReference>
<dbReference type="InterPro" id="IPR055446">
    <property type="entry name" value="RecD2_N_OB"/>
</dbReference>
<sequence>MYQQRLSLSDECFVKGTVERVIYYNRESGYGVCLFRVSESSEPVETEEVTVVGLMASPQEGLTYTCRGEWESHPRYGEQFRVKRMEQDMPRSREAVIKYLSSDLFPGIGPKTATKIVSELGDDALKKIVDNPELLQGIPGVSEEKAEMISDTVRQHTDFEQVMLLLYEYGIGSSLALKIYNTYKHDTLAVLKQNPYQLIYDIEGIGFARADAIGRETGIPKDAPERKKAAVLYVLSQAANGDGHVCLKMDELCEHVSKLLGADFDSDEWHERLRTFIYELDEEEKVVLDSDEEMVYLPSLYYSEQGLAKKLNWLLMQDKAEYPIDVVYRVIGELEEAFGVQFADEQRDALVTAACEPVMILTGGPGTGKTTVIRAICHLLSRLEEFSLDEADYRGSDKPYPVRLVAPTGRAAKRMSEATSLPAMTIHRLLGWRGDFFEHDADHPISGRLLIVDEASMMDMWLAYQLVRTVPEGMKVIFVGDADQLPSVGPGQVLHHMIESGRIPYVDLRYIFRQAEGSSIVSLAHEMKRGSLPDNILEPTDDRRFFPCDKDHVAPVAVKLVQQAMKRGYSIFDVQVLAPIYRGPAGIDLLNRELQQAINPRREGKRELTWGDSVFRLGDKVLQLSNHPEHPVYNGDIGKVIALDENVTDGICLWVRFDQTEVGYTRSQLNQLSLAYCISIHKAQGSEFPIVVLPVVQAYRRMLKRNLVYTAVTRAKAYLMLCGEVSALSDGVRKEGGFNRRSLLKDRLQRE</sequence>
<feature type="binding site" evidence="3">
    <location>
        <begin position="366"/>
        <end position="370"/>
    </location>
    <ligand>
        <name>ATP</name>
        <dbReference type="ChEBI" id="CHEBI:30616"/>
    </ligand>
</feature>
<dbReference type="Gene3D" id="3.40.50.300">
    <property type="entry name" value="P-loop containing nucleotide triphosphate hydrolases"/>
    <property type="match status" value="2"/>
</dbReference>
<dbReference type="OrthoDB" id="9803432at2"/>
<dbReference type="InterPro" id="IPR006345">
    <property type="entry name" value="RecD2"/>
</dbReference>
<dbReference type="Proteomes" id="UP000188603">
    <property type="component" value="Chromosome"/>
</dbReference>
<dbReference type="Gene3D" id="1.10.150.20">
    <property type="entry name" value="5' to 3' exonuclease, C-terminal subdomain"/>
    <property type="match status" value="1"/>
</dbReference>
<evidence type="ECO:0000256" key="2">
    <source>
        <dbReference type="ARBA" id="ARBA00022840"/>
    </source>
</evidence>
<name>A0A1U9K5E1_9BACL</name>
<dbReference type="Pfam" id="PF18335">
    <property type="entry name" value="SH3_13"/>
    <property type="match status" value="1"/>
</dbReference>
<gene>
    <name evidence="3" type="primary">recD2</name>
    <name evidence="5" type="ORF">B0W44_05095</name>
</gene>
<dbReference type="InterPro" id="IPR041451">
    <property type="entry name" value="RecD2_SH13"/>
</dbReference>
<dbReference type="Pfam" id="PF14520">
    <property type="entry name" value="HHH_5"/>
    <property type="match status" value="1"/>
</dbReference>
<dbReference type="CDD" id="cd17933">
    <property type="entry name" value="DEXSc_RecD-like"/>
    <property type="match status" value="1"/>
</dbReference>
<evidence type="ECO:0000313" key="5">
    <source>
        <dbReference type="EMBL" id="AQS55248.1"/>
    </source>
</evidence>
<dbReference type="GO" id="GO:0006310">
    <property type="term" value="P:DNA recombination"/>
    <property type="evidence" value="ECO:0007669"/>
    <property type="project" value="InterPro"/>
</dbReference>
<dbReference type="SUPFAM" id="SSF47781">
    <property type="entry name" value="RuvA domain 2-like"/>
    <property type="match status" value="1"/>
</dbReference>
<evidence type="ECO:0000259" key="4">
    <source>
        <dbReference type="SMART" id="SM00382"/>
    </source>
</evidence>
<keyword evidence="3" id="KW-0347">Helicase</keyword>
<protein>
    <recommendedName>
        <fullName evidence="3">ATP-dependent RecD2 DNA helicase</fullName>
        <ecNumber evidence="3">5.6.2.3</ecNumber>
    </recommendedName>
    <alternativeName>
        <fullName evidence="3">DNA 5'-3' helicase subunit RecD2</fullName>
    </alternativeName>
</protein>
<dbReference type="EMBL" id="CP019699">
    <property type="protein sequence ID" value="AQS55248.1"/>
    <property type="molecule type" value="Genomic_DNA"/>
</dbReference>
<dbReference type="HAMAP" id="MF_01488">
    <property type="entry name" value="RecD2"/>
    <property type="match status" value="1"/>
</dbReference>
<dbReference type="KEGG" id="ntr:B0W44_05095"/>
<dbReference type="PANTHER" id="PTHR43788">
    <property type="entry name" value="DNA2/NAM7 HELICASE FAMILY MEMBER"/>
    <property type="match status" value="1"/>
</dbReference>
<dbReference type="Gene3D" id="2.30.30.940">
    <property type="match status" value="1"/>
</dbReference>
<dbReference type="Pfam" id="PF14490">
    <property type="entry name" value="HHH_RecD2"/>
    <property type="match status" value="1"/>
</dbReference>
<dbReference type="GO" id="GO:0003677">
    <property type="term" value="F:DNA binding"/>
    <property type="evidence" value="ECO:0007669"/>
    <property type="project" value="UniProtKB-UniRule"/>
</dbReference>
<comment type="similarity">
    <text evidence="3">Belongs to the RecD family. RecD2 subfamily.</text>
</comment>
<keyword evidence="1 3" id="KW-0547">Nucleotide-binding</keyword>
<dbReference type="Pfam" id="PF23139">
    <property type="entry name" value="OB_YrrC"/>
    <property type="match status" value="1"/>
</dbReference>
<evidence type="ECO:0000313" key="6">
    <source>
        <dbReference type="Proteomes" id="UP000188603"/>
    </source>
</evidence>
<dbReference type="GO" id="GO:0016887">
    <property type="term" value="F:ATP hydrolysis activity"/>
    <property type="evidence" value="ECO:0007669"/>
    <property type="project" value="RHEA"/>
</dbReference>
<dbReference type="InterPro" id="IPR029493">
    <property type="entry name" value="RecD2-like_HHH"/>
</dbReference>
<dbReference type="InterPro" id="IPR010994">
    <property type="entry name" value="RuvA_2-like"/>
</dbReference>
<dbReference type="GO" id="GO:0005524">
    <property type="term" value="F:ATP binding"/>
    <property type="evidence" value="ECO:0007669"/>
    <property type="project" value="UniProtKB-UniRule"/>
</dbReference>
<dbReference type="NCBIfam" id="TIGR01448">
    <property type="entry name" value="recD_rel"/>
    <property type="match status" value="1"/>
</dbReference>
<evidence type="ECO:0000256" key="3">
    <source>
        <dbReference type="HAMAP-Rule" id="MF_01488"/>
    </source>
</evidence>
<dbReference type="AlphaFoldDB" id="A0A1U9K5E1"/>
<dbReference type="SMART" id="SM00382">
    <property type="entry name" value="AAA"/>
    <property type="match status" value="1"/>
</dbReference>
<dbReference type="InterPro" id="IPR003593">
    <property type="entry name" value="AAA+_ATPase"/>
</dbReference>
<proteinExistence type="inferred from homology"/>
<keyword evidence="2 3" id="KW-0067">ATP-binding</keyword>
<keyword evidence="3" id="KW-0413">Isomerase</keyword>
<comment type="function">
    <text evidence="3">DNA-dependent ATPase and ATP-dependent 5'-3' DNA helicase. Has no activity on blunt DNA or DNA with 3'-overhangs, requires at least 10 bases of 5'-ssDNA for helicase activity.</text>
</comment>
<keyword evidence="6" id="KW-1185">Reference proteome</keyword>
<dbReference type="SUPFAM" id="SSF52540">
    <property type="entry name" value="P-loop containing nucleoside triphosphate hydrolases"/>
    <property type="match status" value="1"/>
</dbReference>
<organism evidence="5 6">
    <name type="scientific">Novibacillus thermophilus</name>
    <dbReference type="NCBI Taxonomy" id="1471761"/>
    <lineage>
        <taxon>Bacteria</taxon>
        <taxon>Bacillati</taxon>
        <taxon>Bacillota</taxon>
        <taxon>Bacilli</taxon>
        <taxon>Bacillales</taxon>
        <taxon>Thermoactinomycetaceae</taxon>
        <taxon>Novibacillus</taxon>
    </lineage>
</organism>
<dbReference type="RefSeq" id="WP_077719065.1">
    <property type="nucleotide sequence ID" value="NZ_CP019699.1"/>
</dbReference>
<dbReference type="InterPro" id="IPR027785">
    <property type="entry name" value="UvrD-like_helicase_C"/>
</dbReference>
<dbReference type="CDD" id="cd18809">
    <property type="entry name" value="SF1_C_RecD"/>
    <property type="match status" value="1"/>
</dbReference>